<dbReference type="GO" id="GO:0003677">
    <property type="term" value="F:DNA binding"/>
    <property type="evidence" value="ECO:0007669"/>
    <property type="project" value="UniProtKB-KW"/>
</dbReference>
<dbReference type="SMART" id="SM00347">
    <property type="entry name" value="HTH_MARR"/>
    <property type="match status" value="1"/>
</dbReference>
<dbReference type="InterPro" id="IPR036390">
    <property type="entry name" value="WH_DNA-bd_sf"/>
</dbReference>
<dbReference type="InterPro" id="IPR039422">
    <property type="entry name" value="MarR/SlyA-like"/>
</dbReference>
<proteinExistence type="predicted"/>
<dbReference type="GO" id="GO:0003700">
    <property type="term" value="F:DNA-binding transcription factor activity"/>
    <property type="evidence" value="ECO:0007669"/>
    <property type="project" value="InterPro"/>
</dbReference>
<protein>
    <submittedName>
        <fullName evidence="2">DNA-binding MarR family transcriptional regulator</fullName>
    </submittedName>
</protein>
<dbReference type="SUPFAM" id="SSF46785">
    <property type="entry name" value="Winged helix' DNA-binding domain"/>
    <property type="match status" value="1"/>
</dbReference>
<dbReference type="Proteomes" id="UP000256661">
    <property type="component" value="Unassembled WGS sequence"/>
</dbReference>
<dbReference type="PANTHER" id="PTHR33164">
    <property type="entry name" value="TRANSCRIPTIONAL REGULATOR, MARR FAMILY"/>
    <property type="match status" value="1"/>
</dbReference>
<dbReference type="PROSITE" id="PS50995">
    <property type="entry name" value="HTH_MARR_2"/>
    <property type="match status" value="1"/>
</dbReference>
<dbReference type="Pfam" id="PF12802">
    <property type="entry name" value="MarR_2"/>
    <property type="match status" value="1"/>
</dbReference>
<evidence type="ECO:0000313" key="2">
    <source>
        <dbReference type="EMBL" id="REE94891.1"/>
    </source>
</evidence>
<dbReference type="EMBL" id="QTTT01000001">
    <property type="protein sequence ID" value="REE94891.1"/>
    <property type="molecule type" value="Genomic_DNA"/>
</dbReference>
<accession>A0A3D9ST67</accession>
<keyword evidence="3" id="KW-1185">Reference proteome</keyword>
<dbReference type="GO" id="GO:0006950">
    <property type="term" value="P:response to stress"/>
    <property type="evidence" value="ECO:0007669"/>
    <property type="project" value="TreeGrafter"/>
</dbReference>
<dbReference type="AlphaFoldDB" id="A0A3D9ST67"/>
<dbReference type="PANTHER" id="PTHR33164:SF57">
    <property type="entry name" value="MARR-FAMILY TRANSCRIPTIONAL REGULATOR"/>
    <property type="match status" value="1"/>
</dbReference>
<evidence type="ECO:0000313" key="3">
    <source>
        <dbReference type="Proteomes" id="UP000256661"/>
    </source>
</evidence>
<dbReference type="InterPro" id="IPR036388">
    <property type="entry name" value="WH-like_DNA-bd_sf"/>
</dbReference>
<dbReference type="RefSeq" id="WP_170177500.1">
    <property type="nucleotide sequence ID" value="NZ_QTTT01000001.1"/>
</dbReference>
<organism evidence="2 3">
    <name type="scientific">Thermomonospora umbrina</name>
    <dbReference type="NCBI Taxonomy" id="111806"/>
    <lineage>
        <taxon>Bacteria</taxon>
        <taxon>Bacillati</taxon>
        <taxon>Actinomycetota</taxon>
        <taxon>Actinomycetes</taxon>
        <taxon>Streptosporangiales</taxon>
        <taxon>Thermomonosporaceae</taxon>
        <taxon>Thermomonospora</taxon>
    </lineage>
</organism>
<gene>
    <name evidence="2" type="ORF">DFJ69_0260</name>
</gene>
<feature type="domain" description="HTH marR-type" evidence="1">
    <location>
        <begin position="11"/>
        <end position="144"/>
    </location>
</feature>
<dbReference type="InterPro" id="IPR000835">
    <property type="entry name" value="HTH_MarR-typ"/>
</dbReference>
<evidence type="ECO:0000259" key="1">
    <source>
        <dbReference type="PROSITE" id="PS50995"/>
    </source>
</evidence>
<sequence>MQTTSSVDRLADGLLDLMTYVTKSAQGGILRDVRELELSLSQVRTLFLVDRAPSPPALHELAAELGLSMASAGRAADALVRHSLAERHEDASDRRVKRITLTAAGRDVLARLHAARRDDLRRFAETLTEEERTGLVNALAPILNRPDVRALTIGTHC</sequence>
<name>A0A3D9ST67_9ACTN</name>
<comment type="caution">
    <text evidence="2">The sequence shown here is derived from an EMBL/GenBank/DDBJ whole genome shotgun (WGS) entry which is preliminary data.</text>
</comment>
<keyword evidence="2" id="KW-0238">DNA-binding</keyword>
<reference evidence="2 3" key="1">
    <citation type="submission" date="2018-08" db="EMBL/GenBank/DDBJ databases">
        <title>Sequencing the genomes of 1000 actinobacteria strains.</title>
        <authorList>
            <person name="Klenk H.-P."/>
        </authorList>
    </citation>
    <scope>NUCLEOTIDE SEQUENCE [LARGE SCALE GENOMIC DNA]</scope>
    <source>
        <strain evidence="2 3">DSM 43927</strain>
    </source>
</reference>
<dbReference type="Gene3D" id="1.10.10.10">
    <property type="entry name" value="Winged helix-like DNA-binding domain superfamily/Winged helix DNA-binding domain"/>
    <property type="match status" value="1"/>
</dbReference>